<comment type="caution">
    <text evidence="2">The sequence shown here is derived from an EMBL/GenBank/DDBJ whole genome shotgun (WGS) entry which is preliminary data.</text>
</comment>
<sequence>MYYSISKEVLTVGHEDQPDVVLGIPRPNGEASLEKSHETNQYAILITKSIGHYLAGKVEVRQAVDYEIIALRDWKFKDEAESQYLETLKAHLDNQMKSIFFSYDFDLTSNMQSKASVSSSSEKRYPFEAAGDQFLWNRFVSDDLISAAKNIDSRIGSFIELVIHGMVSLHDTTYEGSTDLLPEEAVIGPEPAISVVVLANTARLIISMRLSRVLKRLEARFIALFKLKARLQLFGESKQFELQSSIAGF</sequence>
<name>A0A642VA96_9ASCO</name>
<evidence type="ECO:0000259" key="1">
    <source>
        <dbReference type="PROSITE" id="PS50275"/>
    </source>
</evidence>
<dbReference type="GO" id="GO:0005783">
    <property type="term" value="C:endoplasmic reticulum"/>
    <property type="evidence" value="ECO:0007669"/>
    <property type="project" value="TreeGrafter"/>
</dbReference>
<dbReference type="GO" id="GO:0034593">
    <property type="term" value="F:phosphatidylinositol bisphosphate phosphatase activity"/>
    <property type="evidence" value="ECO:0007669"/>
    <property type="project" value="UniProtKB-ARBA"/>
</dbReference>
<reference evidence="2" key="1">
    <citation type="journal article" date="2019" name="G3 (Bethesda)">
        <title>Genome Assemblies of Two Rare Opportunistic Yeast Pathogens: Diutina rugosa (syn. Candida rugosa) and Trichomonascus ciferrii (syn. Candida ciferrii).</title>
        <authorList>
            <person name="Mixao V."/>
            <person name="Saus E."/>
            <person name="Hansen A.P."/>
            <person name="Lass-Florl C."/>
            <person name="Gabaldon T."/>
        </authorList>
    </citation>
    <scope>NUCLEOTIDE SEQUENCE</scope>
    <source>
        <strain evidence="2">CBS 4856</strain>
    </source>
</reference>
<organism evidence="2 3">
    <name type="scientific">Trichomonascus ciferrii</name>
    <dbReference type="NCBI Taxonomy" id="44093"/>
    <lineage>
        <taxon>Eukaryota</taxon>
        <taxon>Fungi</taxon>
        <taxon>Dikarya</taxon>
        <taxon>Ascomycota</taxon>
        <taxon>Saccharomycotina</taxon>
        <taxon>Dipodascomycetes</taxon>
        <taxon>Dipodascales</taxon>
        <taxon>Trichomonascaceae</taxon>
        <taxon>Trichomonascus</taxon>
        <taxon>Trichomonascus ciferrii complex</taxon>
    </lineage>
</organism>
<dbReference type="GO" id="GO:0043812">
    <property type="term" value="F:phosphatidylinositol-4-phosphate phosphatase activity"/>
    <property type="evidence" value="ECO:0007669"/>
    <property type="project" value="TreeGrafter"/>
</dbReference>
<dbReference type="PANTHER" id="PTHR45662">
    <property type="entry name" value="PHOSPHATIDYLINOSITIDE PHOSPHATASE SAC1"/>
    <property type="match status" value="1"/>
</dbReference>
<dbReference type="InterPro" id="IPR002013">
    <property type="entry name" value="SAC_dom"/>
</dbReference>
<proteinExistence type="predicted"/>
<dbReference type="PROSITE" id="PS50275">
    <property type="entry name" value="SAC"/>
    <property type="match status" value="1"/>
</dbReference>
<gene>
    <name evidence="2" type="ORF">TRICI_001235</name>
</gene>
<dbReference type="VEuPathDB" id="FungiDB:TRICI_001235"/>
<keyword evidence="3" id="KW-1185">Reference proteome</keyword>
<evidence type="ECO:0000313" key="3">
    <source>
        <dbReference type="Proteomes" id="UP000761534"/>
    </source>
</evidence>
<feature type="domain" description="SAC" evidence="1">
    <location>
        <begin position="98"/>
        <end position="211"/>
    </location>
</feature>
<protein>
    <recommendedName>
        <fullName evidence="1">SAC domain-containing protein</fullName>
    </recommendedName>
</protein>
<dbReference type="Proteomes" id="UP000761534">
    <property type="component" value="Unassembled WGS sequence"/>
</dbReference>
<dbReference type="GO" id="GO:0046856">
    <property type="term" value="P:phosphatidylinositol dephosphorylation"/>
    <property type="evidence" value="ECO:0007669"/>
    <property type="project" value="TreeGrafter"/>
</dbReference>
<dbReference type="EMBL" id="SWFS01000093">
    <property type="protein sequence ID" value="KAA8916609.1"/>
    <property type="molecule type" value="Genomic_DNA"/>
</dbReference>
<evidence type="ECO:0000313" key="2">
    <source>
        <dbReference type="EMBL" id="KAA8916609.1"/>
    </source>
</evidence>
<accession>A0A642VA96</accession>
<dbReference type="AlphaFoldDB" id="A0A642VA96"/>
<dbReference type="PANTHER" id="PTHR45662:SF2">
    <property type="entry name" value="PHOSPHATIDYLINOSITOL-3-PHOSPHATASE SAC1"/>
    <property type="match status" value="1"/>
</dbReference>
<dbReference type="Pfam" id="PF02383">
    <property type="entry name" value="Syja_N"/>
    <property type="match status" value="1"/>
</dbReference>
<dbReference type="OrthoDB" id="405996at2759"/>